<comment type="caution">
    <text evidence="5">The sequence shown here is derived from an EMBL/GenBank/DDBJ whole genome shotgun (WGS) entry which is preliminary data.</text>
</comment>
<dbReference type="SMART" id="SM00320">
    <property type="entry name" value="WD40"/>
    <property type="match status" value="2"/>
</dbReference>
<dbReference type="Gene3D" id="2.130.10.10">
    <property type="entry name" value="YVTN repeat-like/Quinoprotein amine dehydrogenase"/>
    <property type="match status" value="1"/>
</dbReference>
<dbReference type="InterPro" id="IPR001680">
    <property type="entry name" value="WD40_rpt"/>
</dbReference>
<keyword evidence="1 4" id="KW-0853">WD repeat</keyword>
<dbReference type="Pfam" id="PF21032">
    <property type="entry name" value="PROPPIN"/>
    <property type="match status" value="1"/>
</dbReference>
<dbReference type="Proteomes" id="UP001281761">
    <property type="component" value="Unassembled WGS sequence"/>
</dbReference>
<evidence type="ECO:0000256" key="4">
    <source>
        <dbReference type="PROSITE-ProRule" id="PRU00221"/>
    </source>
</evidence>
<comment type="similarity">
    <text evidence="3">Belongs to the WD repeat PROPPIN family.</text>
</comment>
<feature type="repeat" description="WD" evidence="4">
    <location>
        <begin position="198"/>
        <end position="240"/>
    </location>
</feature>
<proteinExistence type="inferred from homology"/>
<accession>A0ABQ9YF30</accession>
<gene>
    <name evidence="5" type="ORF">BLNAU_2568</name>
</gene>
<evidence type="ECO:0000256" key="1">
    <source>
        <dbReference type="ARBA" id="ARBA00022574"/>
    </source>
</evidence>
<keyword evidence="2" id="KW-0677">Repeat</keyword>
<dbReference type="EMBL" id="JARBJD010000011">
    <property type="protein sequence ID" value="KAK2962325.1"/>
    <property type="molecule type" value="Genomic_DNA"/>
</dbReference>
<name>A0ABQ9YF30_9EUKA</name>
<evidence type="ECO:0000256" key="2">
    <source>
        <dbReference type="ARBA" id="ARBA00022737"/>
    </source>
</evidence>
<dbReference type="SUPFAM" id="SSF50978">
    <property type="entry name" value="WD40 repeat-like"/>
    <property type="match status" value="1"/>
</dbReference>
<dbReference type="PANTHER" id="PTHR11227">
    <property type="entry name" value="WD-REPEAT PROTEIN INTERACTING WITH PHOSPHOINOSIDES WIPI -RELATED"/>
    <property type="match status" value="1"/>
</dbReference>
<sequence>MQINDPSKELTFLRFNQTNNCLAVGTKHGYSLWRTSPFEHCDSSFKNHPIAIAEMFYSTSLLAFVCDSQDADHNRTVLYMYNTKIDQIICLLRFAEEIQTVRFNQQYLVIMLKSNIVVYTLDRIEAVCTLDIYFNQFGRQSVEQYPPQTGRLAVCTQRNMLAYPCDLTTGNICVVTLRDTNTSEPQDSGDSYGSFKIIEAHDHQVAALAFTNDGSWLATASSRGTTIRIWDTHSRERIMEMKRSKIGKTATVHSLCFSEDGTLLVVSSTSKTIHIFAVMGERKSEKSIACIYLDDQGITETHHISSFLADTNTVQVAFANGMYHNYRLPPPGSPVRACEKFFSRMLIEQ</sequence>
<dbReference type="InterPro" id="IPR036322">
    <property type="entry name" value="WD40_repeat_dom_sf"/>
</dbReference>
<dbReference type="InterPro" id="IPR048720">
    <property type="entry name" value="PROPPIN"/>
</dbReference>
<evidence type="ECO:0000313" key="6">
    <source>
        <dbReference type="Proteomes" id="UP001281761"/>
    </source>
</evidence>
<evidence type="ECO:0000313" key="5">
    <source>
        <dbReference type="EMBL" id="KAK2962325.1"/>
    </source>
</evidence>
<keyword evidence="6" id="KW-1185">Reference proteome</keyword>
<protein>
    <submittedName>
        <fullName evidence="5">WD repeat domain phosphoinositide-interacting protein 2</fullName>
    </submittedName>
</protein>
<dbReference type="PROSITE" id="PS50082">
    <property type="entry name" value="WD_REPEATS_2"/>
    <property type="match status" value="1"/>
</dbReference>
<dbReference type="InterPro" id="IPR015943">
    <property type="entry name" value="WD40/YVTN_repeat-like_dom_sf"/>
</dbReference>
<reference evidence="5 6" key="1">
    <citation type="journal article" date="2022" name="bioRxiv">
        <title>Genomics of Preaxostyla Flagellates Illuminates Evolutionary Transitions and the Path Towards Mitochondrial Loss.</title>
        <authorList>
            <person name="Novak L.V.F."/>
            <person name="Treitli S.C."/>
            <person name="Pyrih J."/>
            <person name="Halakuc P."/>
            <person name="Pipaliya S.V."/>
            <person name="Vacek V."/>
            <person name="Brzon O."/>
            <person name="Soukal P."/>
            <person name="Eme L."/>
            <person name="Dacks J.B."/>
            <person name="Karnkowska A."/>
            <person name="Elias M."/>
            <person name="Hampl V."/>
        </authorList>
    </citation>
    <scope>NUCLEOTIDE SEQUENCE [LARGE SCALE GENOMIC DNA]</scope>
    <source>
        <strain evidence="5">NAU3</strain>
        <tissue evidence="5">Gut</tissue>
    </source>
</reference>
<organism evidence="5 6">
    <name type="scientific">Blattamonas nauphoetae</name>
    <dbReference type="NCBI Taxonomy" id="2049346"/>
    <lineage>
        <taxon>Eukaryota</taxon>
        <taxon>Metamonada</taxon>
        <taxon>Preaxostyla</taxon>
        <taxon>Oxymonadida</taxon>
        <taxon>Blattamonas</taxon>
    </lineage>
</organism>
<evidence type="ECO:0000256" key="3">
    <source>
        <dbReference type="ARBA" id="ARBA00025740"/>
    </source>
</evidence>